<dbReference type="PANTHER" id="PTHR30026:SF20">
    <property type="entry name" value="OUTER MEMBRANE PROTEIN TOLC"/>
    <property type="match status" value="1"/>
</dbReference>
<dbReference type="GO" id="GO:0015562">
    <property type="term" value="F:efflux transmembrane transporter activity"/>
    <property type="evidence" value="ECO:0007669"/>
    <property type="project" value="InterPro"/>
</dbReference>
<protein>
    <submittedName>
        <fullName evidence="8">Putative outer membrane efflux protein</fullName>
    </submittedName>
</protein>
<dbReference type="Proteomes" id="UP000189883">
    <property type="component" value="Chromosome"/>
</dbReference>
<comment type="subcellular location">
    <subcellularLocation>
        <location evidence="1">Cell outer membrane</location>
    </subcellularLocation>
</comment>
<evidence type="ECO:0000256" key="7">
    <source>
        <dbReference type="ARBA" id="ARBA00023237"/>
    </source>
</evidence>
<evidence type="ECO:0000256" key="2">
    <source>
        <dbReference type="ARBA" id="ARBA00007613"/>
    </source>
</evidence>
<evidence type="ECO:0000256" key="6">
    <source>
        <dbReference type="ARBA" id="ARBA00023136"/>
    </source>
</evidence>
<dbReference type="RefSeq" id="WP_052911699.1">
    <property type="nucleotide sequence ID" value="NZ_CP011859.1"/>
</dbReference>
<dbReference type="Gene3D" id="1.20.1600.10">
    <property type="entry name" value="Outer membrane efflux proteins (OEP)"/>
    <property type="match status" value="1"/>
</dbReference>
<keyword evidence="7" id="KW-0998">Cell outer membrane</keyword>
<comment type="similarity">
    <text evidence="2">Belongs to the outer membrane factor (OMF) (TC 1.B.17) family.</text>
</comment>
<dbReference type="GO" id="GO:1990281">
    <property type="term" value="C:efflux pump complex"/>
    <property type="evidence" value="ECO:0007669"/>
    <property type="project" value="TreeGrafter"/>
</dbReference>
<evidence type="ECO:0000256" key="5">
    <source>
        <dbReference type="ARBA" id="ARBA00022692"/>
    </source>
</evidence>
<dbReference type="InterPro" id="IPR003423">
    <property type="entry name" value="OMP_efflux"/>
</dbReference>
<evidence type="ECO:0000256" key="3">
    <source>
        <dbReference type="ARBA" id="ARBA00022448"/>
    </source>
</evidence>
<sequence>MRIKKLLPILACLLAFEGKAQIDVSPSLQEAIQKAIDKNASIRNKDLEVEKISTEKKSVWNKYIPKVEGSANYMYFDTKITLDLPTGNIPVINQPVFDGKQSFDSYGNLLMGSLMAKTVLFSGFQIENGAKALEQKRIGTAYLSEAEKESLIKEVIHSFDQVHLLNEVEKLLIDSEKRLATEAKRVERAIEEGLAIPYDRDKIKLANLELQSKKIEMEGKRKVLYQKINYLTGYSENQIKEVEYLLVPYVISEDLSVENKQELKALESFKKASDYMVKKEKGSYLPVLGAFGGVTYASLFDATMITPEIPMVNSRLYGRMNELTLSPNWMVGLSMKWEIFSGFERKHKIHEAKINAEQVQNQLDDAKEKFALLLENNLADYRVQNKKYQIGLEHEKVASNNLNMAVRQYQEGLINISERLEAENDLFKASANKIQILVEQRLSALETLSVTGELTKTILN</sequence>
<dbReference type="InterPro" id="IPR051906">
    <property type="entry name" value="TolC-like"/>
</dbReference>
<gene>
    <name evidence="8" type="ORF">AB406_2370</name>
</gene>
<dbReference type="PANTHER" id="PTHR30026">
    <property type="entry name" value="OUTER MEMBRANE PROTEIN TOLC"/>
    <property type="match status" value="1"/>
</dbReference>
<keyword evidence="5" id="KW-0812">Transmembrane</keyword>
<keyword evidence="4" id="KW-1134">Transmembrane beta strand</keyword>
<evidence type="ECO:0000313" key="9">
    <source>
        <dbReference type="Proteomes" id="UP000189883"/>
    </source>
</evidence>
<organism evidence="8 9">
    <name type="scientific">Riemerella anatipestifer</name>
    <name type="common">Moraxella anatipestifer</name>
    <dbReference type="NCBI Taxonomy" id="34085"/>
    <lineage>
        <taxon>Bacteria</taxon>
        <taxon>Pseudomonadati</taxon>
        <taxon>Bacteroidota</taxon>
        <taxon>Flavobacteriia</taxon>
        <taxon>Flavobacteriales</taxon>
        <taxon>Weeksellaceae</taxon>
        <taxon>Riemerella</taxon>
    </lineage>
</organism>
<dbReference type="AlphaFoldDB" id="A0A1S7DW13"/>
<keyword evidence="3" id="KW-0813">Transport</keyword>
<dbReference type="Pfam" id="PF02321">
    <property type="entry name" value="OEP"/>
    <property type="match status" value="1"/>
</dbReference>
<evidence type="ECO:0000256" key="4">
    <source>
        <dbReference type="ARBA" id="ARBA00022452"/>
    </source>
</evidence>
<evidence type="ECO:0000256" key="1">
    <source>
        <dbReference type="ARBA" id="ARBA00004442"/>
    </source>
</evidence>
<dbReference type="EMBL" id="CP011859">
    <property type="protein sequence ID" value="AQY23299.1"/>
    <property type="molecule type" value="Genomic_DNA"/>
</dbReference>
<evidence type="ECO:0000313" key="8">
    <source>
        <dbReference type="EMBL" id="AQY23299.1"/>
    </source>
</evidence>
<dbReference type="GO" id="GO:0009279">
    <property type="term" value="C:cell outer membrane"/>
    <property type="evidence" value="ECO:0007669"/>
    <property type="project" value="UniProtKB-SubCell"/>
</dbReference>
<keyword evidence="6" id="KW-0472">Membrane</keyword>
<reference evidence="8 9" key="1">
    <citation type="submission" date="2015-06" db="EMBL/GenBank/DDBJ databases">
        <title>R. anatipestifer strain HXb2 is the most virulent strain so far, and the genome sequence would help us uncover the pathogenesis.</title>
        <authorList>
            <person name="Hu Q."/>
            <person name="Qi J."/>
            <person name="Bo H."/>
            <person name="Liu G."/>
            <person name="Tao M."/>
            <person name="Ding Y."/>
            <person name="Xue Y."/>
        </authorList>
    </citation>
    <scope>NUCLEOTIDE SEQUENCE [LARGE SCALE GENOMIC DNA]</scope>
    <source>
        <strain evidence="8 9">HXb2</strain>
    </source>
</reference>
<name>A0A1S7DW13_RIEAN</name>
<dbReference type="GO" id="GO:0015288">
    <property type="term" value="F:porin activity"/>
    <property type="evidence" value="ECO:0007669"/>
    <property type="project" value="TreeGrafter"/>
</dbReference>
<accession>A0A1S7DW13</accession>
<dbReference type="SUPFAM" id="SSF56954">
    <property type="entry name" value="Outer membrane efflux proteins (OEP)"/>
    <property type="match status" value="1"/>
</dbReference>
<proteinExistence type="inferred from homology"/>